<dbReference type="EMBL" id="KQ976736">
    <property type="protein sequence ID" value="KYM75990.1"/>
    <property type="molecule type" value="Genomic_DNA"/>
</dbReference>
<evidence type="ECO:0000313" key="2">
    <source>
        <dbReference type="EMBL" id="KYM75990.1"/>
    </source>
</evidence>
<evidence type="ECO:0000313" key="3">
    <source>
        <dbReference type="Proteomes" id="UP000078540"/>
    </source>
</evidence>
<evidence type="ECO:0000256" key="1">
    <source>
        <dbReference type="SAM" id="MobiDB-lite"/>
    </source>
</evidence>
<proteinExistence type="predicted"/>
<name>A0A195AVD7_9HYME</name>
<sequence>MSRDFLLMRDTSEAKIKKIDKYIYSEYASKRNQIFCLLPASAVRCRICTTRCHTRRRQGRGASRTQGGGEGTVGDRSRVVSRESPTLPSVSSAHTVLRSRRDPRLPPLPIGPICPQSFW</sequence>
<feature type="region of interest" description="Disordered" evidence="1">
    <location>
        <begin position="54"/>
        <end position="108"/>
    </location>
</feature>
<organism evidence="2 3">
    <name type="scientific">Atta colombica</name>
    <dbReference type="NCBI Taxonomy" id="520822"/>
    <lineage>
        <taxon>Eukaryota</taxon>
        <taxon>Metazoa</taxon>
        <taxon>Ecdysozoa</taxon>
        <taxon>Arthropoda</taxon>
        <taxon>Hexapoda</taxon>
        <taxon>Insecta</taxon>
        <taxon>Pterygota</taxon>
        <taxon>Neoptera</taxon>
        <taxon>Endopterygota</taxon>
        <taxon>Hymenoptera</taxon>
        <taxon>Apocrita</taxon>
        <taxon>Aculeata</taxon>
        <taxon>Formicoidea</taxon>
        <taxon>Formicidae</taxon>
        <taxon>Myrmicinae</taxon>
        <taxon>Atta</taxon>
    </lineage>
</organism>
<gene>
    <name evidence="2" type="ORF">ALC53_13475</name>
</gene>
<accession>A0A195AVD7</accession>
<keyword evidence="3" id="KW-1185">Reference proteome</keyword>
<feature type="compositionally biased region" description="Polar residues" evidence="1">
    <location>
        <begin position="83"/>
        <end position="94"/>
    </location>
</feature>
<dbReference type="AlphaFoldDB" id="A0A195AVD7"/>
<dbReference type="Proteomes" id="UP000078540">
    <property type="component" value="Unassembled WGS sequence"/>
</dbReference>
<reference evidence="2 3" key="1">
    <citation type="submission" date="2015-09" db="EMBL/GenBank/DDBJ databases">
        <title>Atta colombica WGS genome.</title>
        <authorList>
            <person name="Nygaard S."/>
            <person name="Hu H."/>
            <person name="Boomsma J."/>
            <person name="Zhang G."/>
        </authorList>
    </citation>
    <scope>NUCLEOTIDE SEQUENCE [LARGE SCALE GENOMIC DNA]</scope>
    <source>
        <strain evidence="2">Treedump-2</strain>
        <tissue evidence="2">Whole body</tissue>
    </source>
</reference>
<protein>
    <submittedName>
        <fullName evidence="2">Uncharacterized protein</fullName>
    </submittedName>
</protein>